<evidence type="ECO:0000256" key="10">
    <source>
        <dbReference type="ARBA" id="ARBA00047344"/>
    </source>
</evidence>
<evidence type="ECO:0000256" key="2">
    <source>
        <dbReference type="ARBA" id="ARBA00006900"/>
    </source>
</evidence>
<evidence type="ECO:0000256" key="11">
    <source>
        <dbReference type="ARBA" id="ARBA00048873"/>
    </source>
</evidence>
<dbReference type="InterPro" id="IPR020940">
    <property type="entry name" value="Thymidylate_synthase_AS"/>
</dbReference>
<keyword evidence="8" id="KW-0545">Nucleotide biosynthesis</keyword>
<evidence type="ECO:0000256" key="9">
    <source>
        <dbReference type="ARBA" id="ARBA00023268"/>
    </source>
</evidence>
<dbReference type="PROSITE" id="PS00091">
    <property type="entry name" value="THYMIDYLATE_SYNTHASE"/>
    <property type="match status" value="1"/>
</dbReference>
<evidence type="ECO:0000313" key="13">
    <source>
        <dbReference type="EMBL" id="QHT02665.1"/>
    </source>
</evidence>
<evidence type="ECO:0000256" key="3">
    <source>
        <dbReference type="ARBA" id="ARBA00009972"/>
    </source>
</evidence>
<evidence type="ECO:0000259" key="12">
    <source>
        <dbReference type="PROSITE" id="PS51330"/>
    </source>
</evidence>
<evidence type="ECO:0000256" key="6">
    <source>
        <dbReference type="ARBA" id="ARBA00022603"/>
    </source>
</evidence>
<dbReference type="Gene3D" id="3.30.572.10">
    <property type="entry name" value="Thymidylate synthase/dCMP hydroxymethylase domain"/>
    <property type="match status" value="1"/>
</dbReference>
<dbReference type="EC" id="2.1.1.45" evidence="5"/>
<proteinExistence type="inferred from homology"/>
<dbReference type="InterPro" id="IPR024072">
    <property type="entry name" value="DHFR-like_dom_sf"/>
</dbReference>
<comment type="pathway">
    <text evidence="1">Pyrimidine metabolism; dTTP biosynthesis.</text>
</comment>
<keyword evidence="7" id="KW-0808">Transferase</keyword>
<dbReference type="PANTHER" id="PTHR11548:SF2">
    <property type="entry name" value="THYMIDYLATE SYNTHASE"/>
    <property type="match status" value="1"/>
</dbReference>
<dbReference type="InterPro" id="IPR023451">
    <property type="entry name" value="Thymidate_synth/dCMP_Mease_dom"/>
</dbReference>
<dbReference type="GO" id="GO:0046654">
    <property type="term" value="P:tetrahydrofolate biosynthetic process"/>
    <property type="evidence" value="ECO:0007669"/>
    <property type="project" value="InterPro"/>
</dbReference>
<dbReference type="Pfam" id="PF00303">
    <property type="entry name" value="Thymidylat_synt"/>
    <property type="match status" value="1"/>
</dbReference>
<comment type="catalytic activity">
    <reaction evidence="10">
        <text>dUMP + (6R)-5,10-methylene-5,6,7,8-tetrahydrofolate = 7,8-dihydrofolate + dTMP</text>
        <dbReference type="Rhea" id="RHEA:12104"/>
        <dbReference type="ChEBI" id="CHEBI:15636"/>
        <dbReference type="ChEBI" id="CHEBI:57451"/>
        <dbReference type="ChEBI" id="CHEBI:63528"/>
        <dbReference type="ChEBI" id="CHEBI:246422"/>
        <dbReference type="EC" id="2.1.1.45"/>
    </reaction>
</comment>
<comment type="similarity">
    <text evidence="3">Belongs to the thymidylate synthase family.</text>
</comment>
<comment type="similarity">
    <text evidence="2">In the C-terminal section; belongs to the thymidylate synthase family.</text>
</comment>
<dbReference type="HAMAP" id="MF_00008">
    <property type="entry name" value="Thymidy_synth_bact"/>
    <property type="match status" value="1"/>
</dbReference>
<accession>A0A6C0CGH0</accession>
<dbReference type="GO" id="GO:0005829">
    <property type="term" value="C:cytosol"/>
    <property type="evidence" value="ECO:0007669"/>
    <property type="project" value="TreeGrafter"/>
</dbReference>
<reference evidence="13" key="1">
    <citation type="journal article" date="2020" name="Nature">
        <title>Giant virus diversity and host interactions through global metagenomics.</title>
        <authorList>
            <person name="Schulz F."/>
            <person name="Roux S."/>
            <person name="Paez-Espino D."/>
            <person name="Jungbluth S."/>
            <person name="Walsh D.A."/>
            <person name="Denef V.J."/>
            <person name="McMahon K.D."/>
            <person name="Konstantinidis K.T."/>
            <person name="Eloe-Fadrosh E.A."/>
            <person name="Kyrpides N.C."/>
            <person name="Woyke T."/>
        </authorList>
    </citation>
    <scope>NUCLEOTIDE SEQUENCE</scope>
    <source>
        <strain evidence="13">GVMAG-M-3300020595-32</strain>
    </source>
</reference>
<comment type="similarity">
    <text evidence="4">In the N-terminal section; belongs to the dihydrofolate reductase family.</text>
</comment>
<comment type="catalytic activity">
    <reaction evidence="11">
        <text>(6S)-5,6,7,8-tetrahydrofolate + NADP(+) = 7,8-dihydrofolate + NADPH + H(+)</text>
        <dbReference type="Rhea" id="RHEA:15009"/>
        <dbReference type="ChEBI" id="CHEBI:15378"/>
        <dbReference type="ChEBI" id="CHEBI:57451"/>
        <dbReference type="ChEBI" id="CHEBI:57453"/>
        <dbReference type="ChEBI" id="CHEBI:57783"/>
        <dbReference type="ChEBI" id="CHEBI:58349"/>
        <dbReference type="EC" id="1.5.1.3"/>
    </reaction>
</comment>
<dbReference type="PROSITE" id="PS51330">
    <property type="entry name" value="DHFR_2"/>
    <property type="match status" value="1"/>
</dbReference>
<dbReference type="PANTHER" id="PTHR11548">
    <property type="entry name" value="THYMIDYLATE SYNTHASE 1"/>
    <property type="match status" value="1"/>
</dbReference>
<dbReference type="EMBL" id="MN739396">
    <property type="protein sequence ID" value="QHT02665.1"/>
    <property type="molecule type" value="Genomic_DNA"/>
</dbReference>
<keyword evidence="9" id="KW-0511">Multifunctional enzyme</keyword>
<name>A0A6C0CGH0_9ZZZZ</name>
<feature type="domain" description="DHFR" evidence="12">
    <location>
        <begin position="2"/>
        <end position="190"/>
    </location>
</feature>
<dbReference type="InterPro" id="IPR045097">
    <property type="entry name" value="Thymidate_synth/dCMP_Mease"/>
</dbReference>
<evidence type="ECO:0000256" key="8">
    <source>
        <dbReference type="ARBA" id="ARBA00022727"/>
    </source>
</evidence>
<dbReference type="InterPro" id="IPR001796">
    <property type="entry name" value="DHFR_dom"/>
</dbReference>
<dbReference type="GO" id="GO:0006231">
    <property type="term" value="P:dTMP biosynthetic process"/>
    <property type="evidence" value="ECO:0007669"/>
    <property type="project" value="InterPro"/>
</dbReference>
<evidence type="ECO:0000256" key="4">
    <source>
        <dbReference type="ARBA" id="ARBA00010176"/>
    </source>
</evidence>
<dbReference type="GO" id="GO:0004146">
    <property type="term" value="F:dihydrofolate reductase activity"/>
    <property type="evidence" value="ECO:0007669"/>
    <property type="project" value="UniProtKB-EC"/>
</dbReference>
<evidence type="ECO:0000256" key="1">
    <source>
        <dbReference type="ARBA" id="ARBA00004992"/>
    </source>
</evidence>
<evidence type="ECO:0000256" key="7">
    <source>
        <dbReference type="ARBA" id="ARBA00022679"/>
    </source>
</evidence>
<dbReference type="Pfam" id="PF00186">
    <property type="entry name" value="DHFR_1"/>
    <property type="match status" value="1"/>
</dbReference>
<keyword evidence="6" id="KW-0489">Methyltransferase</keyword>
<dbReference type="InterPro" id="IPR000398">
    <property type="entry name" value="Thymidylate_synthase"/>
</dbReference>
<dbReference type="NCBIfam" id="TIGR03284">
    <property type="entry name" value="thym_sym"/>
    <property type="match status" value="1"/>
</dbReference>
<dbReference type="GO" id="GO:0032259">
    <property type="term" value="P:methylation"/>
    <property type="evidence" value="ECO:0007669"/>
    <property type="project" value="UniProtKB-KW"/>
</dbReference>
<sequence>MMYNLIACVNKNGLLGQANDLYTKSSKDLHYFSNVTKGHSLPKQNIIVMGYNTWLSIPNKPLKDRYNIVLTKEHVSDIDGICRFSTIKSAFNHIESIKHNFGEVFIIGGATVYEQCLKDYPDKLNKLYISEIDDDWLGDEASKYFDYSSILSDFRVIKERNEIDDARIYNPETKSYIIKNLNITFKVYQRKSLINDYEMSYLKLMKTIMKTGIPTETRNGLVKSTFGEKMVFNLESFPLLTTKKMGYKTILRELLWFINGSTDNRLLKEQNVHIWSGNGSKEFLVERGLPYEEDDLGPIYGFQWRHFGAEYDTRDTDYTGKGVDQLKWLIEEIKNNPSSRRLILNAWNVSDLDKMALPPCHILSQYYVNELDGTLSCQLYQRSGDMFLGVPFNIASYAMLTCILCKLTGYKPGYLHHVIGDAHIYEDHENSVLKQIKRVPKMFPKLTISDDLVDIDSVTEDMFSIEGYESYGRLTAPMAV</sequence>
<dbReference type="AlphaFoldDB" id="A0A6C0CGH0"/>
<dbReference type="FunFam" id="3.30.572.10:FF:000007">
    <property type="entry name" value="thymidylate synthase isoform X2"/>
    <property type="match status" value="1"/>
</dbReference>
<dbReference type="Gene3D" id="3.40.430.10">
    <property type="entry name" value="Dihydrofolate Reductase, subunit A"/>
    <property type="match status" value="1"/>
</dbReference>
<evidence type="ECO:0000256" key="5">
    <source>
        <dbReference type="ARBA" id="ARBA00011947"/>
    </source>
</evidence>
<dbReference type="GO" id="GO:0004799">
    <property type="term" value="F:thymidylate synthase activity"/>
    <property type="evidence" value="ECO:0007669"/>
    <property type="project" value="UniProtKB-EC"/>
</dbReference>
<dbReference type="InterPro" id="IPR036926">
    <property type="entry name" value="Thymidate_synth/dCMP_Mease_sf"/>
</dbReference>
<dbReference type="PRINTS" id="PR00108">
    <property type="entry name" value="THYMDSNTHASE"/>
</dbReference>
<dbReference type="CDD" id="cd00209">
    <property type="entry name" value="DHFR"/>
    <property type="match status" value="1"/>
</dbReference>
<organism evidence="13">
    <name type="scientific">viral metagenome</name>
    <dbReference type="NCBI Taxonomy" id="1070528"/>
    <lineage>
        <taxon>unclassified sequences</taxon>
        <taxon>metagenomes</taxon>
        <taxon>organismal metagenomes</taxon>
    </lineage>
</organism>
<dbReference type="SUPFAM" id="SSF53597">
    <property type="entry name" value="Dihydrofolate reductase-like"/>
    <property type="match status" value="1"/>
</dbReference>
<protein>
    <recommendedName>
        <fullName evidence="5">thymidylate synthase</fullName>
        <ecNumber evidence="5">2.1.1.45</ecNumber>
    </recommendedName>
</protein>
<dbReference type="GO" id="GO:0005739">
    <property type="term" value="C:mitochondrion"/>
    <property type="evidence" value="ECO:0007669"/>
    <property type="project" value="TreeGrafter"/>
</dbReference>
<dbReference type="SUPFAM" id="SSF55831">
    <property type="entry name" value="Thymidylate synthase/dCMP hydroxymethylase"/>
    <property type="match status" value="1"/>
</dbReference>
<dbReference type="CDD" id="cd00351">
    <property type="entry name" value="TS_Pyrimidine_HMase"/>
    <property type="match status" value="1"/>
</dbReference>